<feature type="transmembrane region" description="Helical" evidence="10">
    <location>
        <begin position="35"/>
        <end position="58"/>
    </location>
</feature>
<evidence type="ECO:0000256" key="7">
    <source>
        <dbReference type="ARBA" id="ARBA00023065"/>
    </source>
</evidence>
<dbReference type="PANTHER" id="PTHR12263">
    <property type="entry name" value="VACUOLAR ATP SYNTHASE SUBUNIT H"/>
    <property type="match status" value="1"/>
</dbReference>
<protein>
    <submittedName>
        <fullName evidence="11">ATPase H+ transporting V0 subunit e2</fullName>
    </submittedName>
</protein>
<reference evidence="11 12" key="1">
    <citation type="journal article" date="2020" name="Nature">
        <title>Six reference-quality genomes reveal evolution of bat adaptations.</title>
        <authorList>
            <person name="Jebb D."/>
            <person name="Huang Z."/>
            <person name="Pippel M."/>
            <person name="Hughes G.M."/>
            <person name="Lavrichenko K."/>
            <person name="Devanna P."/>
            <person name="Winkler S."/>
            <person name="Jermiin L.S."/>
            <person name="Skirmuntt E.C."/>
            <person name="Katzourakis A."/>
            <person name="Burkitt-Gray L."/>
            <person name="Ray D.A."/>
            <person name="Sullivan K.A.M."/>
            <person name="Roscito J.G."/>
            <person name="Kirilenko B.M."/>
            <person name="Davalos L.M."/>
            <person name="Corthals A.P."/>
            <person name="Power M.L."/>
            <person name="Jones G."/>
            <person name="Ransome R.D."/>
            <person name="Dechmann D.K.N."/>
            <person name="Locatelli A.G."/>
            <person name="Puechmaille S.J."/>
            <person name="Fedrigo O."/>
            <person name="Jarvis E.D."/>
            <person name="Hiller M."/>
            <person name="Vernes S.C."/>
            <person name="Myers E.W."/>
            <person name="Teeling E.C."/>
        </authorList>
    </citation>
    <scope>NUCLEOTIDE SEQUENCE [LARGE SCALE GENOMIC DNA]</scope>
    <source>
        <strain evidence="11">Bat1K_MPI-CBG_1</strain>
    </source>
</reference>
<comment type="subcellular location">
    <subcellularLocation>
        <location evidence="1">Membrane</location>
        <topology evidence="1">Multi-pass membrane protein</topology>
    </subcellularLocation>
</comment>
<evidence type="ECO:0000256" key="5">
    <source>
        <dbReference type="ARBA" id="ARBA00022781"/>
    </source>
</evidence>
<comment type="similarity">
    <text evidence="2">Belongs to the V-ATPase e1/e2 subunit family.</text>
</comment>
<evidence type="ECO:0000256" key="6">
    <source>
        <dbReference type="ARBA" id="ARBA00022989"/>
    </source>
</evidence>
<keyword evidence="6 10" id="KW-1133">Transmembrane helix</keyword>
<keyword evidence="8 10" id="KW-0472">Membrane</keyword>
<dbReference type="AlphaFoldDB" id="A0A834DIZ6"/>
<evidence type="ECO:0000256" key="3">
    <source>
        <dbReference type="ARBA" id="ARBA00022448"/>
    </source>
</evidence>
<evidence type="ECO:0000313" key="12">
    <source>
        <dbReference type="Proteomes" id="UP000664940"/>
    </source>
</evidence>
<evidence type="ECO:0000256" key="8">
    <source>
        <dbReference type="ARBA" id="ARBA00023136"/>
    </source>
</evidence>
<dbReference type="PANTHER" id="PTHR12263:SF2">
    <property type="entry name" value="V-TYPE PROTON ATPASE SUBUNIT E 2"/>
    <property type="match status" value="1"/>
</dbReference>
<evidence type="ECO:0000256" key="1">
    <source>
        <dbReference type="ARBA" id="ARBA00004141"/>
    </source>
</evidence>
<dbReference type="GO" id="GO:0033179">
    <property type="term" value="C:proton-transporting V-type ATPase, V0 domain"/>
    <property type="evidence" value="ECO:0007669"/>
    <property type="project" value="InterPro"/>
</dbReference>
<evidence type="ECO:0000256" key="10">
    <source>
        <dbReference type="SAM" id="Phobius"/>
    </source>
</evidence>
<organism evidence="11 12">
    <name type="scientific">Phyllostomus discolor</name>
    <name type="common">pale spear-nosed bat</name>
    <dbReference type="NCBI Taxonomy" id="89673"/>
    <lineage>
        <taxon>Eukaryota</taxon>
        <taxon>Metazoa</taxon>
        <taxon>Chordata</taxon>
        <taxon>Craniata</taxon>
        <taxon>Vertebrata</taxon>
        <taxon>Euteleostomi</taxon>
        <taxon>Mammalia</taxon>
        <taxon>Eutheria</taxon>
        <taxon>Laurasiatheria</taxon>
        <taxon>Chiroptera</taxon>
        <taxon>Yangochiroptera</taxon>
        <taxon>Phyllostomidae</taxon>
        <taxon>Phyllostominae</taxon>
        <taxon>Phyllostomus</taxon>
    </lineage>
</organism>
<gene>
    <name evidence="11" type="ORF">HJG60_001217</name>
</gene>
<feature type="transmembrane region" description="Helical" evidence="10">
    <location>
        <begin position="6"/>
        <end position="28"/>
    </location>
</feature>
<comment type="caution">
    <text evidence="11">The sequence shown here is derived from an EMBL/GenBank/DDBJ whole genome shotgun (WGS) entry which is preliminary data.</text>
</comment>
<keyword evidence="7" id="KW-0406">Ion transport</keyword>
<evidence type="ECO:0000256" key="9">
    <source>
        <dbReference type="SAM" id="MobiDB-lite"/>
    </source>
</evidence>
<keyword evidence="4 10" id="KW-0812">Transmembrane</keyword>
<dbReference type="EMBL" id="JABVXQ010000011">
    <property type="protein sequence ID" value="KAF6085375.1"/>
    <property type="molecule type" value="Genomic_DNA"/>
</dbReference>
<accession>A0A834DIZ6</accession>
<dbReference type="Pfam" id="PF05493">
    <property type="entry name" value="ATP_synt_H"/>
    <property type="match status" value="1"/>
</dbReference>
<dbReference type="Proteomes" id="UP000664940">
    <property type="component" value="Unassembled WGS sequence"/>
</dbReference>
<proteinExistence type="inferred from homology"/>
<name>A0A834DIZ6_9CHIR</name>
<evidence type="ECO:0000313" key="11">
    <source>
        <dbReference type="EMBL" id="KAF6085375.1"/>
    </source>
</evidence>
<evidence type="ECO:0000256" key="2">
    <source>
        <dbReference type="ARBA" id="ARBA00008328"/>
    </source>
</evidence>
<evidence type="ECO:0000256" key="4">
    <source>
        <dbReference type="ARBA" id="ARBA00022692"/>
    </source>
</evidence>
<feature type="region of interest" description="Disordered" evidence="9">
    <location>
        <begin position="136"/>
        <end position="215"/>
    </location>
</feature>
<dbReference type="InterPro" id="IPR008389">
    <property type="entry name" value="ATPase_V0-cplx_e1/e2_su"/>
</dbReference>
<sequence>MTAHSFALPVIIFTTFWGLIGIAGPWFVPKGPNRGVIITMLVATAVCCYLFWLIAILAQLNPLFGPQLKNETIWCPALWMTSARLSLKNPVSPPPQLCPGPSALPPQGLPGSCRHPCPQPSQSELLELRWAGAKRSLPHTPTAPPQAGPGQELTRGRLPMEGPVSFREGDQDEREPRVGVREQPPALPFSAARPQAGSPSASRATSPGGCRPERLLGVAEAFPGIL</sequence>
<dbReference type="GO" id="GO:0046961">
    <property type="term" value="F:proton-transporting ATPase activity, rotational mechanism"/>
    <property type="evidence" value="ECO:0007669"/>
    <property type="project" value="InterPro"/>
</dbReference>
<keyword evidence="5" id="KW-0375">Hydrogen ion transport</keyword>
<keyword evidence="3" id="KW-0813">Transport</keyword>